<dbReference type="CDD" id="cd00830">
    <property type="entry name" value="KAS_III"/>
    <property type="match status" value="1"/>
</dbReference>
<dbReference type="PANTHER" id="PTHR34069">
    <property type="entry name" value="3-OXOACYL-[ACYL-CARRIER-PROTEIN] SYNTHASE 3"/>
    <property type="match status" value="1"/>
</dbReference>
<accession>V5WI91</accession>
<evidence type="ECO:0000256" key="2">
    <source>
        <dbReference type="ARBA" id="ARBA00023315"/>
    </source>
</evidence>
<dbReference type="EMBL" id="CP006939">
    <property type="protein sequence ID" value="AHC15350.1"/>
    <property type="molecule type" value="Genomic_DNA"/>
</dbReference>
<dbReference type="GO" id="GO:0044550">
    <property type="term" value="P:secondary metabolite biosynthetic process"/>
    <property type="evidence" value="ECO:0007669"/>
    <property type="project" value="TreeGrafter"/>
</dbReference>
<keyword evidence="1 5" id="KW-0808">Transferase</keyword>
<dbReference type="GO" id="GO:0006633">
    <property type="term" value="P:fatty acid biosynthetic process"/>
    <property type="evidence" value="ECO:0007669"/>
    <property type="project" value="InterPro"/>
</dbReference>
<dbReference type="GO" id="GO:0004315">
    <property type="term" value="F:3-oxoacyl-[acyl-carrier-protein] synthase activity"/>
    <property type="evidence" value="ECO:0007669"/>
    <property type="project" value="UniProtKB-EC"/>
</dbReference>
<reference evidence="5 6" key="1">
    <citation type="journal article" date="2015" name="Stand. Genomic Sci.">
        <title>Complete genome sequence and description of Salinispira pacifica gen. nov., sp. nov., a novel spirochaete isolated form a hypersaline microbial mat.</title>
        <authorList>
            <person name="Ben Hania W."/>
            <person name="Joseph M."/>
            <person name="Schumann P."/>
            <person name="Bunk B."/>
            <person name="Fiebig A."/>
            <person name="Sproer C."/>
            <person name="Klenk H.P."/>
            <person name="Fardeau M.L."/>
            <person name="Spring S."/>
        </authorList>
    </citation>
    <scope>NUCLEOTIDE SEQUENCE [LARGE SCALE GENOMIC DNA]</scope>
    <source>
        <strain evidence="5 6">L21-RPul-D2</strain>
    </source>
</reference>
<evidence type="ECO:0000313" key="5">
    <source>
        <dbReference type="EMBL" id="AHC15350.1"/>
    </source>
</evidence>
<dbReference type="InterPro" id="IPR013751">
    <property type="entry name" value="ACP_syn_III_N"/>
</dbReference>
<dbReference type="PATRIC" id="fig|1307761.3.peg.1972"/>
<feature type="domain" description="Beta-ketoacyl-[acyl-carrier-protein] synthase III N-terminal" evidence="4">
    <location>
        <begin position="111"/>
        <end position="191"/>
    </location>
</feature>
<keyword evidence="6" id="KW-1185">Reference proteome</keyword>
<dbReference type="Pfam" id="PF08541">
    <property type="entry name" value="ACP_syn_III_C"/>
    <property type="match status" value="1"/>
</dbReference>
<dbReference type="Gene3D" id="3.40.47.10">
    <property type="match status" value="1"/>
</dbReference>
<dbReference type="InterPro" id="IPR016039">
    <property type="entry name" value="Thiolase-like"/>
</dbReference>
<name>V5WI91_9SPIO</name>
<protein>
    <submittedName>
        <fullName evidence="5">3-oxoacyl-[acyl-carrier-protein] synthase, KASIII</fullName>
        <ecNumber evidence="5">2.3.1.41</ecNumber>
    </submittedName>
</protein>
<feature type="domain" description="Beta-ketoacyl-[acyl-carrier-protein] synthase III C-terminal" evidence="3">
    <location>
        <begin position="243"/>
        <end position="329"/>
    </location>
</feature>
<dbReference type="Proteomes" id="UP000018680">
    <property type="component" value="Chromosome"/>
</dbReference>
<dbReference type="Pfam" id="PF08545">
    <property type="entry name" value="ACP_syn_III"/>
    <property type="match status" value="1"/>
</dbReference>
<dbReference type="KEGG" id="slr:L21SP2_1979"/>
<dbReference type="HOGENOM" id="CLU_039592_2_2_12"/>
<dbReference type="InterPro" id="IPR013747">
    <property type="entry name" value="ACP_syn_III_C"/>
</dbReference>
<proteinExistence type="predicted"/>
<dbReference type="STRING" id="1307761.L21SP2_1979"/>
<dbReference type="eggNOG" id="COG0332">
    <property type="taxonomic scope" value="Bacteria"/>
</dbReference>
<organism evidence="5 6">
    <name type="scientific">Salinispira pacifica</name>
    <dbReference type="NCBI Taxonomy" id="1307761"/>
    <lineage>
        <taxon>Bacteria</taxon>
        <taxon>Pseudomonadati</taxon>
        <taxon>Spirochaetota</taxon>
        <taxon>Spirochaetia</taxon>
        <taxon>Spirochaetales</taxon>
        <taxon>Spirochaetaceae</taxon>
        <taxon>Salinispira</taxon>
    </lineage>
</organism>
<dbReference type="RefSeq" id="WP_024268267.1">
    <property type="nucleotide sequence ID" value="NC_023035.1"/>
</dbReference>
<dbReference type="SUPFAM" id="SSF53901">
    <property type="entry name" value="Thiolase-like"/>
    <property type="match status" value="1"/>
</dbReference>
<dbReference type="PANTHER" id="PTHR34069:SF2">
    <property type="entry name" value="BETA-KETOACYL-[ACYL-CARRIER-PROTEIN] SYNTHASE III"/>
    <property type="match status" value="1"/>
</dbReference>
<dbReference type="EC" id="2.3.1.41" evidence="5"/>
<dbReference type="AlphaFoldDB" id="V5WI91"/>
<keyword evidence="2 5" id="KW-0012">Acyltransferase</keyword>
<evidence type="ECO:0000259" key="4">
    <source>
        <dbReference type="Pfam" id="PF08545"/>
    </source>
</evidence>
<sequence>MKIVSTGLYAPGEAIDNNELMKLAHIEFDASRTEEKLGIRQRHIAHLRGMDETSADFAEKAAREAIKESGIDPEEIGLFIVASDTPEYISPATSMIVQGRIQGGQRYTGTYDVNASCSSFVAAFNNASALLKADPEIRYACVIGLYNMPAFVREKDVFGYSIFADGAAAFILENTGETDDRYLGGKLLSDGTQWNYVGVYSGGTRQPVTKERLDSGEYGLQLLQRLPGDRNVKLWPEVVDALLKKVSLERNDIDHFLFTQINRSVIHQVMEILGQDLSKTTTVMDRYGYTGSACIPMAFHEAVKEGRIKRGDRVLAVASGAGLAVASSAFIY</sequence>
<gene>
    <name evidence="5" type="ORF">L21SP2_1979</name>
</gene>
<evidence type="ECO:0000256" key="1">
    <source>
        <dbReference type="ARBA" id="ARBA00022679"/>
    </source>
</evidence>
<evidence type="ECO:0000259" key="3">
    <source>
        <dbReference type="Pfam" id="PF08541"/>
    </source>
</evidence>
<evidence type="ECO:0000313" key="6">
    <source>
        <dbReference type="Proteomes" id="UP000018680"/>
    </source>
</evidence>